<dbReference type="EMBL" id="KZ288361">
    <property type="protein sequence ID" value="PBC27011.1"/>
    <property type="molecule type" value="Genomic_DNA"/>
</dbReference>
<protein>
    <submittedName>
        <fullName evidence="3">Uncharacterized protein</fullName>
    </submittedName>
</protein>
<feature type="region of interest" description="Disordered" evidence="1">
    <location>
        <begin position="439"/>
        <end position="518"/>
    </location>
</feature>
<feature type="compositionally biased region" description="Basic and acidic residues" evidence="1">
    <location>
        <begin position="447"/>
        <end position="457"/>
    </location>
</feature>
<keyword evidence="2" id="KW-0732">Signal</keyword>
<evidence type="ECO:0000256" key="1">
    <source>
        <dbReference type="SAM" id="MobiDB-lite"/>
    </source>
</evidence>
<accession>A0A2A3E7I9</accession>
<keyword evidence="4" id="KW-1185">Reference proteome</keyword>
<organism evidence="3 4">
    <name type="scientific">Apis cerana cerana</name>
    <name type="common">Oriental honeybee</name>
    <dbReference type="NCBI Taxonomy" id="94128"/>
    <lineage>
        <taxon>Eukaryota</taxon>
        <taxon>Metazoa</taxon>
        <taxon>Ecdysozoa</taxon>
        <taxon>Arthropoda</taxon>
        <taxon>Hexapoda</taxon>
        <taxon>Insecta</taxon>
        <taxon>Pterygota</taxon>
        <taxon>Neoptera</taxon>
        <taxon>Endopterygota</taxon>
        <taxon>Hymenoptera</taxon>
        <taxon>Apocrita</taxon>
        <taxon>Aculeata</taxon>
        <taxon>Apoidea</taxon>
        <taxon>Anthophila</taxon>
        <taxon>Apidae</taxon>
        <taxon>Apis</taxon>
    </lineage>
</organism>
<dbReference type="Proteomes" id="UP000242457">
    <property type="component" value="Unassembled WGS sequence"/>
</dbReference>
<sequence length="518" mass="58211">MSLKISFVLLLLGLALSQAVPTAKIEKSLEKEDLKIEEGGEDQDRSKKSIVCLDSASLLPQQQTYSIQAAPQPPVQTFNIQPVPQRIQTLNIQAVPQPVQTLNIQPVPSPIQTLSVIQPPIQPQASLKVVQPPQPPCPPAQTNVNIIQPPKEEKTAKPIVETVVEKEKIVKPEPKPEKMIVTKVEKEVVPVMPVFEEHMVVVPQKPVVMVAEQEPMATFVKVPHCHHCQQSVMQCSCKQQGVPSLGSTVMVEPSIRVMGMKERSMGRHMMTPSHHHYRGLERCIPSVYVFVDLRAVSLKLSTISTSFDGGFEENSDFVVLDLCIGDPEEVAITGILASFAAVLRLMELTINLIHPVTIFMLRQSGKLIVYGTTQAKNLTSKSFRKLCCIRIFPTRLAAADISMRQPFLPYQRNVLDVVEETFPRKEDVMFTERLMEEAELDNVNEPMSEKNVSEKGVETNLEEMEGTSDETKENIDEEGLEDEEEEEKEEEEEEEEAEAEEEAEEEEEEDEDEDEEEK</sequence>
<dbReference type="AlphaFoldDB" id="A0A2A3E7I9"/>
<proteinExistence type="predicted"/>
<evidence type="ECO:0000313" key="3">
    <source>
        <dbReference type="EMBL" id="PBC27011.1"/>
    </source>
</evidence>
<dbReference type="STRING" id="94128.A0A2A3E7I9"/>
<evidence type="ECO:0000256" key="2">
    <source>
        <dbReference type="SAM" id="SignalP"/>
    </source>
</evidence>
<feature type="signal peptide" evidence="2">
    <location>
        <begin position="1"/>
        <end position="19"/>
    </location>
</feature>
<feature type="chain" id="PRO_5013308475" evidence="2">
    <location>
        <begin position="20"/>
        <end position="518"/>
    </location>
</feature>
<gene>
    <name evidence="3" type="ORF">APICC_07002</name>
</gene>
<name>A0A2A3E7I9_APICC</name>
<reference evidence="3 4" key="1">
    <citation type="submission" date="2014-07" db="EMBL/GenBank/DDBJ databases">
        <title>Genomic and transcriptomic analysis on Apis cerana provide comprehensive insights into honey bee biology.</title>
        <authorList>
            <person name="Diao Q."/>
            <person name="Sun L."/>
            <person name="Zheng H."/>
            <person name="Zheng H."/>
            <person name="Xu S."/>
            <person name="Wang S."/>
            <person name="Zeng Z."/>
            <person name="Hu F."/>
            <person name="Su S."/>
            <person name="Wu J."/>
        </authorList>
    </citation>
    <scope>NUCLEOTIDE SEQUENCE [LARGE SCALE GENOMIC DNA]</scope>
    <source>
        <tissue evidence="3">Pupae without intestine</tissue>
    </source>
</reference>
<evidence type="ECO:0000313" key="4">
    <source>
        <dbReference type="Proteomes" id="UP000242457"/>
    </source>
</evidence>
<dbReference type="OrthoDB" id="7611763at2759"/>
<feature type="compositionally biased region" description="Acidic residues" evidence="1">
    <location>
        <begin position="475"/>
        <end position="518"/>
    </location>
</feature>